<name>A0A1W0E6R9_9MICR</name>
<protein>
    <submittedName>
        <fullName evidence="1">Uncharacterized protein</fullName>
    </submittedName>
</protein>
<reference evidence="1 2" key="1">
    <citation type="journal article" date="2017" name="Environ. Microbiol.">
        <title>Decay of the glycolytic pathway and adaptation to intranuclear parasitism within Enterocytozoonidae microsporidia.</title>
        <authorList>
            <person name="Wiredu Boakye D."/>
            <person name="Jaroenlak P."/>
            <person name="Prachumwat A."/>
            <person name="Williams T.A."/>
            <person name="Bateman K.S."/>
            <person name="Itsathitphaisarn O."/>
            <person name="Sritunyalucksana K."/>
            <person name="Paszkiewicz K.H."/>
            <person name="Moore K.A."/>
            <person name="Stentiford G.D."/>
            <person name="Williams B.A."/>
        </authorList>
    </citation>
    <scope>NUCLEOTIDE SEQUENCE [LARGE SCALE GENOMIC DNA]</scope>
    <source>
        <strain evidence="1 2">TH1</strain>
    </source>
</reference>
<dbReference type="VEuPathDB" id="MicrosporidiaDB:EHP00_225"/>
<evidence type="ECO:0000313" key="2">
    <source>
        <dbReference type="Proteomes" id="UP000192758"/>
    </source>
</evidence>
<dbReference type="AlphaFoldDB" id="A0A1W0E6R9"/>
<dbReference type="Proteomes" id="UP000192758">
    <property type="component" value="Unassembled WGS sequence"/>
</dbReference>
<evidence type="ECO:0000313" key="1">
    <source>
        <dbReference type="EMBL" id="OQS54872.1"/>
    </source>
</evidence>
<sequence>MLFDKFVCGQKKQKNTFSSNSFISSDSSLLSQNIIYYEDTTVLRRTGLIRNIAKNFFCCLEWDNKRNKKILKSAKVDDFSRYSIKN</sequence>
<comment type="caution">
    <text evidence="1">The sequence shown here is derived from an EMBL/GenBank/DDBJ whole genome shotgun (WGS) entry which is preliminary data.</text>
</comment>
<accession>A0A1W0E6R9</accession>
<dbReference type="EMBL" id="MNPJ01000016">
    <property type="protein sequence ID" value="OQS54872.1"/>
    <property type="molecule type" value="Genomic_DNA"/>
</dbReference>
<proteinExistence type="predicted"/>
<keyword evidence="2" id="KW-1185">Reference proteome</keyword>
<organism evidence="1 2">
    <name type="scientific">Ecytonucleospora hepatopenaei</name>
    <dbReference type="NCBI Taxonomy" id="646526"/>
    <lineage>
        <taxon>Eukaryota</taxon>
        <taxon>Fungi</taxon>
        <taxon>Fungi incertae sedis</taxon>
        <taxon>Microsporidia</taxon>
        <taxon>Enterocytozoonidae</taxon>
        <taxon>Ecytonucleospora</taxon>
    </lineage>
</organism>
<gene>
    <name evidence="1" type="ORF">EHP00_225</name>
</gene>